<gene>
    <name evidence="3" type="ORF">J5Y09_16010</name>
</gene>
<dbReference type="SUPFAM" id="SSF52374">
    <property type="entry name" value="Nucleotidylyl transferase"/>
    <property type="match status" value="1"/>
</dbReference>
<keyword evidence="1" id="KW-0547">Nucleotide-binding</keyword>
<dbReference type="EMBL" id="JAGIYZ010000015">
    <property type="protein sequence ID" value="MBP0465431.1"/>
    <property type="molecule type" value="Genomic_DNA"/>
</dbReference>
<organism evidence="3 4">
    <name type="scientific">Roseomonas nitratireducens</name>
    <dbReference type="NCBI Taxonomy" id="2820810"/>
    <lineage>
        <taxon>Bacteria</taxon>
        <taxon>Pseudomonadati</taxon>
        <taxon>Pseudomonadota</taxon>
        <taxon>Alphaproteobacteria</taxon>
        <taxon>Acetobacterales</taxon>
        <taxon>Roseomonadaceae</taxon>
        <taxon>Roseomonas</taxon>
    </lineage>
</organism>
<keyword evidence="2" id="KW-0067">ATP-binding</keyword>
<accession>A0ABS4AXF4</accession>
<dbReference type="Gene3D" id="3.40.50.620">
    <property type="entry name" value="HUPs"/>
    <property type="match status" value="1"/>
</dbReference>
<dbReference type="GO" id="GO:0016874">
    <property type="term" value="F:ligase activity"/>
    <property type="evidence" value="ECO:0007669"/>
    <property type="project" value="UniProtKB-KW"/>
</dbReference>
<dbReference type="InterPro" id="IPR003721">
    <property type="entry name" value="Pantoate_ligase"/>
</dbReference>
<dbReference type="InterPro" id="IPR014729">
    <property type="entry name" value="Rossmann-like_a/b/a_fold"/>
</dbReference>
<dbReference type="PANTHER" id="PTHR21299:SF1">
    <property type="entry name" value="PANTOATE--BETA-ALANINE LIGASE"/>
    <property type="match status" value="1"/>
</dbReference>
<comment type="caution">
    <text evidence="3">The sequence shown here is derived from an EMBL/GenBank/DDBJ whole genome shotgun (WGS) entry which is preliminary data.</text>
</comment>
<sequence>MIQRDIPGLRSALGSLRAGGARVGLVPTMGALHQGHLSLVVAARTVADVVVASLFVNPTQFAPDYLALVEAETLRPLDVLSPGHKALLIAVARGGHCAAARQHPA</sequence>
<evidence type="ECO:0000256" key="2">
    <source>
        <dbReference type="ARBA" id="ARBA00022840"/>
    </source>
</evidence>
<proteinExistence type="predicted"/>
<protein>
    <submittedName>
        <fullName evidence="3">Pantoate--beta-alanine ligase</fullName>
    </submittedName>
</protein>
<evidence type="ECO:0000256" key="1">
    <source>
        <dbReference type="ARBA" id="ARBA00022741"/>
    </source>
</evidence>
<evidence type="ECO:0000313" key="4">
    <source>
        <dbReference type="Proteomes" id="UP000680815"/>
    </source>
</evidence>
<dbReference type="Pfam" id="PF02569">
    <property type="entry name" value="Pantoate_ligase"/>
    <property type="match status" value="1"/>
</dbReference>
<dbReference type="Proteomes" id="UP000680815">
    <property type="component" value="Unassembled WGS sequence"/>
</dbReference>
<keyword evidence="4" id="KW-1185">Reference proteome</keyword>
<dbReference type="PANTHER" id="PTHR21299">
    <property type="entry name" value="CYTIDYLATE KINASE/PANTOATE-BETA-ALANINE LIGASE"/>
    <property type="match status" value="1"/>
</dbReference>
<name>A0ABS4AXF4_9PROT</name>
<keyword evidence="3" id="KW-0436">Ligase</keyword>
<evidence type="ECO:0000313" key="3">
    <source>
        <dbReference type="EMBL" id="MBP0465431.1"/>
    </source>
</evidence>
<reference evidence="3 4" key="1">
    <citation type="submission" date="2021-03" db="EMBL/GenBank/DDBJ databases">
        <authorList>
            <person name="So Y."/>
        </authorList>
    </citation>
    <scope>NUCLEOTIDE SEQUENCE [LARGE SCALE GENOMIC DNA]</scope>
    <source>
        <strain evidence="3 4">PWR1</strain>
    </source>
</reference>